<dbReference type="OrthoDB" id="1422031at2"/>
<comment type="caution">
    <text evidence="2">The sequence shown here is derived from an EMBL/GenBank/DDBJ whole genome shotgun (WGS) entry which is preliminary data.</text>
</comment>
<organism evidence="2 3">
    <name type="scientific">Patiriisocius marinus</name>
    <dbReference type="NCBI Taxonomy" id="1397112"/>
    <lineage>
        <taxon>Bacteria</taxon>
        <taxon>Pseudomonadati</taxon>
        <taxon>Bacteroidota</taxon>
        <taxon>Flavobacteriia</taxon>
        <taxon>Flavobacteriales</taxon>
        <taxon>Flavobacteriaceae</taxon>
        <taxon>Patiriisocius</taxon>
    </lineage>
</organism>
<evidence type="ECO:0000313" key="3">
    <source>
        <dbReference type="Proteomes" id="UP000326509"/>
    </source>
</evidence>
<evidence type="ECO:0000313" key="2">
    <source>
        <dbReference type="EMBL" id="GER58848.1"/>
    </source>
</evidence>
<dbReference type="EMBL" id="BKCG01000001">
    <property type="protein sequence ID" value="GER58848.1"/>
    <property type="molecule type" value="Genomic_DNA"/>
</dbReference>
<proteinExistence type="predicted"/>
<dbReference type="Proteomes" id="UP000326509">
    <property type="component" value="Unassembled WGS sequence"/>
</dbReference>
<name>A0A5J4IYX7_9FLAO</name>
<dbReference type="InterPro" id="IPR046863">
    <property type="entry name" value="MbnP-like_dom"/>
</dbReference>
<dbReference type="PROSITE" id="PS51257">
    <property type="entry name" value="PROKAR_LIPOPROTEIN"/>
    <property type="match status" value="1"/>
</dbReference>
<accession>A0A5J4IYX7</accession>
<dbReference type="Pfam" id="PF20243">
    <property type="entry name" value="MbnP"/>
    <property type="match status" value="1"/>
</dbReference>
<dbReference type="AlphaFoldDB" id="A0A5J4IYX7"/>
<evidence type="ECO:0000259" key="1">
    <source>
        <dbReference type="Pfam" id="PF20243"/>
    </source>
</evidence>
<gene>
    <name evidence="2" type="ORF">ULMA_09560</name>
</gene>
<protein>
    <recommendedName>
        <fullName evidence="1">Copper-binding protein MbnP-like domain-containing protein</fullName>
    </recommendedName>
</protein>
<keyword evidence="3" id="KW-1185">Reference proteome</keyword>
<reference evidence="2 3" key="1">
    <citation type="submission" date="2019-08" db="EMBL/GenBank/DDBJ databases">
        <title>Draft genome sequence of Ulvibacter marinus type strain NBRC 109484.</title>
        <authorList>
            <person name="Kawano K."/>
            <person name="Ushijima N."/>
            <person name="Kihara M."/>
            <person name="Itoh H."/>
        </authorList>
    </citation>
    <scope>NUCLEOTIDE SEQUENCE [LARGE SCALE GENOMIC DNA]</scope>
    <source>
        <strain evidence="2 3">NBRC 109484</strain>
    </source>
</reference>
<feature type="domain" description="Copper-binding protein MbnP-like" evidence="1">
    <location>
        <begin position="30"/>
        <end position="229"/>
    </location>
</feature>
<dbReference type="RefSeq" id="WP_151672901.1">
    <property type="nucleotide sequence ID" value="NZ_BKCG01000001.1"/>
</dbReference>
<sequence>MKKISLLFVLATAIISCNNDDDSGIITQNTDVTISFTQNFDGEEITTSNFDNTEYINANGDVMTFTRLRYLITDVAFTSQSGTVVSPSQDYLLVNSSEGTGLSFDSTTIPEGTYSLTMRFGFTEAENTSNAYADLNAASWNVPDPMGGGYHYQQLDGKFINDAGIESPFNFHTISAPTDAMTENVTREDTSIAINLGTVTVEGDTTTIEVKANIAEWFKNPNTWDLNEFNTMLMGNNAAQLLMEANGQDVFTLGTVN</sequence>